<keyword evidence="2" id="KW-1185">Reference proteome</keyword>
<organism evidence="1 2">
    <name type="scientific">Rhodobacter aestuarii</name>
    <dbReference type="NCBI Taxonomy" id="453582"/>
    <lineage>
        <taxon>Bacteria</taxon>
        <taxon>Pseudomonadati</taxon>
        <taxon>Pseudomonadota</taxon>
        <taxon>Alphaproteobacteria</taxon>
        <taxon>Rhodobacterales</taxon>
        <taxon>Rhodobacter group</taxon>
        <taxon>Rhodobacter</taxon>
    </lineage>
</organism>
<dbReference type="Proteomes" id="UP000186221">
    <property type="component" value="Unassembled WGS sequence"/>
</dbReference>
<name>A0A1N7MCW9_9RHOB</name>
<proteinExistence type="predicted"/>
<dbReference type="EMBL" id="FTOG01000005">
    <property type="protein sequence ID" value="SIS83912.1"/>
    <property type="molecule type" value="Genomic_DNA"/>
</dbReference>
<evidence type="ECO:0000313" key="1">
    <source>
        <dbReference type="EMBL" id="SIS83912.1"/>
    </source>
</evidence>
<dbReference type="RefSeq" id="WP_175610435.1">
    <property type="nucleotide sequence ID" value="NZ_FTOG01000005.1"/>
</dbReference>
<accession>A0A1N7MCW9</accession>
<evidence type="ECO:0000313" key="2">
    <source>
        <dbReference type="Proteomes" id="UP000186221"/>
    </source>
</evidence>
<gene>
    <name evidence="1" type="ORF">SAMN05421580_105270</name>
</gene>
<protein>
    <submittedName>
        <fullName evidence="1">Uncharacterized protein</fullName>
    </submittedName>
</protein>
<dbReference type="STRING" id="453582.SAMN05421580_105270"/>
<sequence>MKTNTENTEVEGPSDPERRAAVARLVKLTSTAAAAGMIAVIATPKSAKASASDSTNW</sequence>
<dbReference type="AlphaFoldDB" id="A0A1N7MCW9"/>
<reference evidence="2" key="1">
    <citation type="submission" date="2017-01" db="EMBL/GenBank/DDBJ databases">
        <authorList>
            <person name="Varghese N."/>
            <person name="Submissions S."/>
        </authorList>
    </citation>
    <scope>NUCLEOTIDE SEQUENCE [LARGE SCALE GENOMIC DNA]</scope>
    <source>
        <strain evidence="2">DSM 19945</strain>
    </source>
</reference>